<dbReference type="Gene3D" id="2.60.40.790">
    <property type="match status" value="1"/>
</dbReference>
<dbReference type="AlphaFoldDB" id="C0QIP5"/>
<dbReference type="STRING" id="177437.HRM2_49410"/>
<dbReference type="PANTHER" id="PTHR11527">
    <property type="entry name" value="HEAT-SHOCK PROTEIN 20 FAMILY MEMBER"/>
    <property type="match status" value="1"/>
</dbReference>
<dbReference type="RefSeq" id="WP_015906696.1">
    <property type="nucleotide sequence ID" value="NC_012108.1"/>
</dbReference>
<proteinExistence type="inferred from homology"/>
<evidence type="ECO:0000259" key="3">
    <source>
        <dbReference type="PROSITE" id="PS01031"/>
    </source>
</evidence>
<evidence type="ECO:0000256" key="1">
    <source>
        <dbReference type="PROSITE-ProRule" id="PRU00285"/>
    </source>
</evidence>
<dbReference type="InterPro" id="IPR008978">
    <property type="entry name" value="HSP20-like_chaperone"/>
</dbReference>
<keyword evidence="5" id="KW-1185">Reference proteome</keyword>
<feature type="domain" description="SHSP" evidence="3">
    <location>
        <begin position="36"/>
        <end position="148"/>
    </location>
</feature>
<gene>
    <name evidence="4" type="ordered locus">HRM2_49410</name>
</gene>
<dbReference type="Pfam" id="PF00011">
    <property type="entry name" value="HSP20"/>
    <property type="match status" value="1"/>
</dbReference>
<evidence type="ECO:0000313" key="4">
    <source>
        <dbReference type="EMBL" id="ACN17989.1"/>
    </source>
</evidence>
<dbReference type="CDD" id="cd06464">
    <property type="entry name" value="ACD_sHsps-like"/>
    <property type="match status" value="1"/>
</dbReference>
<dbReference type="Proteomes" id="UP000000442">
    <property type="component" value="Chromosome"/>
</dbReference>
<accession>C0QIP5</accession>
<dbReference type="KEGG" id="dat:HRM2_49410"/>
<comment type="similarity">
    <text evidence="1 2">Belongs to the small heat shock protein (HSP20) family.</text>
</comment>
<name>C0QIP5_DESAH</name>
<evidence type="ECO:0000256" key="2">
    <source>
        <dbReference type="RuleBase" id="RU003616"/>
    </source>
</evidence>
<organism evidence="4 5">
    <name type="scientific">Desulforapulum autotrophicum (strain ATCC 43914 / DSM 3382 / VKM B-1955 / HRM2)</name>
    <name type="common">Desulfobacterium autotrophicum</name>
    <dbReference type="NCBI Taxonomy" id="177437"/>
    <lineage>
        <taxon>Bacteria</taxon>
        <taxon>Pseudomonadati</taxon>
        <taxon>Thermodesulfobacteriota</taxon>
        <taxon>Desulfobacteria</taxon>
        <taxon>Desulfobacterales</taxon>
        <taxon>Desulfobacteraceae</taxon>
        <taxon>Desulforapulum</taxon>
    </lineage>
</organism>
<dbReference type="InterPro" id="IPR002068">
    <property type="entry name" value="A-crystallin/Hsp20_dom"/>
</dbReference>
<dbReference type="InterPro" id="IPR031107">
    <property type="entry name" value="Small_HSP"/>
</dbReference>
<dbReference type="SUPFAM" id="SSF49764">
    <property type="entry name" value="HSP20-like chaperones"/>
    <property type="match status" value="1"/>
</dbReference>
<dbReference type="eggNOG" id="COG0071">
    <property type="taxonomic scope" value="Bacteria"/>
</dbReference>
<dbReference type="HOGENOM" id="CLU_046737_12_3_7"/>
<dbReference type="PROSITE" id="PS01031">
    <property type="entry name" value="SHSP"/>
    <property type="match status" value="1"/>
</dbReference>
<evidence type="ECO:0000313" key="5">
    <source>
        <dbReference type="Proteomes" id="UP000000442"/>
    </source>
</evidence>
<sequence length="148" mass="17364">MMEKIKIQFGDNFERQCKLEKPLDEMFHSMNPMFCLSQRIWKPQMDIYETQKDIIIHAEIAGVEKDDINIEVNSKAVKIAGVRSIKPPGESANYRLAEIQFGRFERVLYLPNIIDIEKVSACFFNGFLEIKLAKFPMDRSQRIKLSYR</sequence>
<protein>
    <submittedName>
        <fullName evidence="4">Small heat shock protein (Hsp20 family protein)</fullName>
    </submittedName>
</protein>
<dbReference type="EMBL" id="CP001087">
    <property type="protein sequence ID" value="ACN17989.1"/>
    <property type="molecule type" value="Genomic_DNA"/>
</dbReference>
<reference evidence="4 5" key="1">
    <citation type="journal article" date="2009" name="Environ. Microbiol.">
        <title>Genome sequence of Desulfobacterium autotrophicum HRM2, a marine sulfate reducer oxidizing organic carbon completely to carbon dioxide.</title>
        <authorList>
            <person name="Strittmatter A.W."/>
            <person name="Liesegang H."/>
            <person name="Rabus R."/>
            <person name="Decker I."/>
            <person name="Amann J."/>
            <person name="Andres S."/>
            <person name="Henne A."/>
            <person name="Fricke W.F."/>
            <person name="Martinez-Arias R."/>
            <person name="Bartels D."/>
            <person name="Goesmann A."/>
            <person name="Krause L."/>
            <person name="Puehler A."/>
            <person name="Klenk H.P."/>
            <person name="Richter M."/>
            <person name="Schuler M."/>
            <person name="Gloeckner F.O."/>
            <person name="Meyerdierks A."/>
            <person name="Gottschalk G."/>
            <person name="Amann R."/>
        </authorList>
    </citation>
    <scope>NUCLEOTIDE SEQUENCE [LARGE SCALE GENOMIC DNA]</scope>
    <source>
        <strain evidence="5">ATCC 43914 / DSM 3382 / HRM2</strain>
    </source>
</reference>
<keyword evidence="4" id="KW-0346">Stress response</keyword>